<dbReference type="Proteomes" id="UP000620207">
    <property type="component" value="Unassembled WGS sequence"/>
</dbReference>
<dbReference type="InterPro" id="IPR001952">
    <property type="entry name" value="Alkaline_phosphatase"/>
</dbReference>
<evidence type="ECO:0000256" key="18">
    <source>
        <dbReference type="SAM" id="MobiDB-lite"/>
    </source>
</evidence>
<feature type="binding site" evidence="15">
    <location>
        <position position="356"/>
    </location>
    <ligand>
        <name>Zn(2+)</name>
        <dbReference type="ChEBI" id="CHEBI:29105"/>
        <label>2</label>
    </ligand>
</feature>
<evidence type="ECO:0000256" key="5">
    <source>
        <dbReference type="ARBA" id="ARBA00022475"/>
    </source>
</evidence>
<dbReference type="PRINTS" id="PR00113">
    <property type="entry name" value="ALKPHPHTASE"/>
</dbReference>
<dbReference type="EC" id="3.1.3.1" evidence="4 17"/>
<evidence type="ECO:0000313" key="20">
    <source>
        <dbReference type="Proteomes" id="UP000620207"/>
    </source>
</evidence>
<keyword evidence="12" id="KW-0325">Glycoprotein</keyword>
<keyword evidence="13" id="KW-0449">Lipoprotein</keyword>
<dbReference type="CDD" id="cd16012">
    <property type="entry name" value="ALP"/>
    <property type="match status" value="1"/>
</dbReference>
<evidence type="ECO:0000256" key="14">
    <source>
        <dbReference type="PIRSR" id="PIRSR601952-1"/>
    </source>
</evidence>
<proteinExistence type="inferred from homology"/>
<accession>A0A852GLT6</accession>
<organism evidence="19 20">
    <name type="scientific">Larus smithsonianus</name>
    <name type="common">American herring gull</name>
    <dbReference type="NCBI Taxonomy" id="243888"/>
    <lineage>
        <taxon>Eukaryota</taxon>
        <taxon>Metazoa</taxon>
        <taxon>Chordata</taxon>
        <taxon>Craniata</taxon>
        <taxon>Vertebrata</taxon>
        <taxon>Euteleostomi</taxon>
        <taxon>Archelosauria</taxon>
        <taxon>Archosauria</taxon>
        <taxon>Dinosauria</taxon>
        <taxon>Saurischia</taxon>
        <taxon>Theropoda</taxon>
        <taxon>Coelurosauria</taxon>
        <taxon>Aves</taxon>
        <taxon>Neognathae</taxon>
        <taxon>Neoaves</taxon>
        <taxon>Charadriiformes</taxon>
        <taxon>Laridae</taxon>
        <taxon>Larus</taxon>
    </lineage>
</organism>
<feature type="binding site" evidence="15">
    <location>
        <position position="41"/>
    </location>
    <ligand>
        <name>Mg(2+)</name>
        <dbReference type="ChEBI" id="CHEBI:18420"/>
    </ligand>
</feature>
<feature type="binding site" evidence="15">
    <location>
        <position position="357"/>
    </location>
    <ligand>
        <name>Zn(2+)</name>
        <dbReference type="ChEBI" id="CHEBI:29105"/>
        <label>2</label>
    </ligand>
</feature>
<evidence type="ECO:0000256" key="8">
    <source>
        <dbReference type="ARBA" id="ARBA00022801"/>
    </source>
</evidence>
<feature type="non-terminal residue" evidence="19">
    <location>
        <position position="527"/>
    </location>
</feature>
<keyword evidence="5" id="KW-1003">Cell membrane</keyword>
<dbReference type="EMBL" id="WAAC01016155">
    <property type="protein sequence ID" value="NXX05169.1"/>
    <property type="molecule type" value="Genomic_DNA"/>
</dbReference>
<comment type="subcellular location">
    <subcellularLocation>
        <location evidence="1">Cell membrane</location>
        <topology evidence="1">Lipid-anchor</topology>
        <topology evidence="1">GPI-anchor</topology>
    </subcellularLocation>
</comment>
<evidence type="ECO:0000256" key="7">
    <source>
        <dbReference type="ARBA" id="ARBA00022723"/>
    </source>
</evidence>
<feature type="binding site" evidence="15">
    <location>
        <position position="310"/>
    </location>
    <ligand>
        <name>Mg(2+)</name>
        <dbReference type="ChEBI" id="CHEBI:18420"/>
    </ligand>
</feature>
<dbReference type="GO" id="GO:0005886">
    <property type="term" value="C:plasma membrane"/>
    <property type="evidence" value="ECO:0007669"/>
    <property type="project" value="UniProtKB-SubCell"/>
</dbReference>
<comment type="caution">
    <text evidence="19">The sequence shown here is derived from an EMBL/GenBank/DDBJ whole genome shotgun (WGS) entry which is preliminary data.</text>
</comment>
<keyword evidence="6" id="KW-0336">GPI-anchor</keyword>
<keyword evidence="7 15" id="KW-0479">Metal-binding</keyword>
<dbReference type="AlphaFoldDB" id="A0A852GLT6"/>
<dbReference type="GO" id="GO:0004035">
    <property type="term" value="F:alkaline phosphatase activity"/>
    <property type="evidence" value="ECO:0007669"/>
    <property type="project" value="UniProtKB-EC"/>
</dbReference>
<feature type="binding site" evidence="15">
    <location>
        <position position="152"/>
    </location>
    <ligand>
        <name>Mg(2+)</name>
        <dbReference type="ChEBI" id="CHEBI:18420"/>
    </ligand>
</feature>
<gene>
    <name evidence="19" type="primary">Alpi_0</name>
    <name evidence="19" type="ORF">LARSMI_R04318</name>
</gene>
<dbReference type="InterPro" id="IPR017850">
    <property type="entry name" value="Alkaline_phosphatase_core_sf"/>
</dbReference>
<keyword evidence="20" id="KW-1185">Reference proteome</keyword>
<dbReference type="PANTHER" id="PTHR11596:SF30">
    <property type="entry name" value="INTESTINAL-TYPE ALKALINE PHOSPHATASE"/>
    <property type="match status" value="1"/>
</dbReference>
<sequence length="527" mass="57124">VPAEEEKPSFWNNQAAAAIEASYNIQPRISKAKNLILFLGDGFGIPTITATRILKGQQQGKLGPETPLALDAFPYVALSKTYNVDRQVPDSAGTATAYLCGVKGNYQTIGLSAAARYSQCKTTQGNEVISVLERARKEGKAVGIVTTTRVQHASPSGTYAHVVNREWYADASMPKEARDEGCKDIAWQLVHNVDINVILGGGRKYMTPAGTPDPEYPTYPSEKGIREDGNNLIDMWLKARPGARYVWNRMQMLEAAADPNVNYLMGLFEPADMKYNLVRNTTLDPSLTEMVEAAITILNRNPNGFYLFVEGGRIDHGHHDGEAHKALTEAVEFDWAIKRAGELTDEAQTLTVITADHSHVFSFGGYTLRGSSIFGVAPSKATDKKNYTSILYGNGPGYPGGVRKDVDDDIAGEGTGTMARWRDGAGGQRCPPSPLSSSSPGQYDYKQQAAVPLSSETHGGEDVAILAKGPMAHLFHGGQEQTYVAHAMAYAACIEPYTSCRQRDSAPGTRATPLALLLPTLLLPLFH</sequence>
<evidence type="ECO:0000256" key="3">
    <source>
        <dbReference type="ARBA" id="ARBA00011738"/>
    </source>
</evidence>
<evidence type="ECO:0000256" key="1">
    <source>
        <dbReference type="ARBA" id="ARBA00004609"/>
    </source>
</evidence>
<feature type="active site" description="Phosphoserine intermediate" evidence="14">
    <location>
        <position position="91"/>
    </location>
</feature>
<evidence type="ECO:0000256" key="15">
    <source>
        <dbReference type="PIRSR" id="PIRSR601952-2"/>
    </source>
</evidence>
<feature type="region of interest" description="Disordered" evidence="18">
    <location>
        <begin position="409"/>
        <end position="443"/>
    </location>
</feature>
<dbReference type="InterPro" id="IPR018299">
    <property type="entry name" value="Alkaline_phosphatase_AS"/>
</dbReference>
<evidence type="ECO:0000256" key="10">
    <source>
        <dbReference type="ARBA" id="ARBA00022842"/>
    </source>
</evidence>
<feature type="binding site" evidence="15">
    <location>
        <position position="154"/>
    </location>
    <ligand>
        <name>Mg(2+)</name>
        <dbReference type="ChEBI" id="CHEBI:18420"/>
    </ligand>
</feature>
<evidence type="ECO:0000256" key="4">
    <source>
        <dbReference type="ARBA" id="ARBA00012647"/>
    </source>
</evidence>
<keyword evidence="11" id="KW-0472">Membrane</keyword>
<evidence type="ECO:0000256" key="6">
    <source>
        <dbReference type="ARBA" id="ARBA00022622"/>
    </source>
</evidence>
<name>A0A852GLT6_9CHAR</name>
<dbReference type="Pfam" id="PF00245">
    <property type="entry name" value="Alk_phosphatase"/>
    <property type="match status" value="1"/>
</dbReference>
<evidence type="ECO:0000256" key="11">
    <source>
        <dbReference type="ARBA" id="ARBA00023136"/>
    </source>
</evidence>
<evidence type="ECO:0000313" key="19">
    <source>
        <dbReference type="EMBL" id="NXX05169.1"/>
    </source>
</evidence>
<feature type="binding site" evidence="15">
    <location>
        <position position="315"/>
    </location>
    <ligand>
        <name>Zn(2+)</name>
        <dbReference type="ChEBI" id="CHEBI:29105"/>
        <label>2</label>
    </ligand>
</feature>
<reference evidence="19" key="1">
    <citation type="submission" date="2020-02" db="EMBL/GenBank/DDBJ databases">
        <title>Bird 10,000 Genomes (B10K) Project - Family phase.</title>
        <authorList>
            <person name="Zhang G."/>
        </authorList>
    </citation>
    <scope>NUCLEOTIDE SEQUENCE</scope>
    <source>
        <strain evidence="19">B10K-DU-002-28</strain>
        <tissue evidence="19">Muscle</tissue>
    </source>
</reference>
<evidence type="ECO:0000256" key="17">
    <source>
        <dbReference type="RuleBase" id="RU003947"/>
    </source>
</evidence>
<dbReference type="Gene3D" id="3.40.720.10">
    <property type="entry name" value="Alkaline Phosphatase, subunit A"/>
    <property type="match status" value="1"/>
</dbReference>
<dbReference type="FunFam" id="3.40.720.10:FF:000008">
    <property type="entry name" value="Alkaline phosphatase"/>
    <property type="match status" value="1"/>
</dbReference>
<protein>
    <recommendedName>
        <fullName evidence="4 17">Alkaline phosphatase</fullName>
        <ecNumber evidence="4 17">3.1.3.1</ecNumber>
    </recommendedName>
</protein>
<feature type="non-terminal residue" evidence="19">
    <location>
        <position position="1"/>
    </location>
</feature>
<comment type="cofactor">
    <cofactor evidence="15">
        <name>Zn(2+)</name>
        <dbReference type="ChEBI" id="CHEBI:29105"/>
    </cofactor>
    <text evidence="15">Binds 2 Zn(2+) ions.</text>
</comment>
<dbReference type="PROSITE" id="PS00123">
    <property type="entry name" value="ALKALINE_PHOSPHATASE"/>
    <property type="match status" value="1"/>
</dbReference>
<dbReference type="SUPFAM" id="SSF53649">
    <property type="entry name" value="Alkaline phosphatase-like"/>
    <property type="match status" value="1"/>
</dbReference>
<evidence type="ECO:0000256" key="2">
    <source>
        <dbReference type="ARBA" id="ARBA00005984"/>
    </source>
</evidence>
<evidence type="ECO:0000256" key="12">
    <source>
        <dbReference type="ARBA" id="ARBA00023180"/>
    </source>
</evidence>
<keyword evidence="9 15" id="KW-0862">Zinc</keyword>
<comment type="subunit">
    <text evidence="3">Homodimer.</text>
</comment>
<feature type="binding site" evidence="15">
    <location>
        <position position="319"/>
    </location>
    <ligand>
        <name>Zn(2+)</name>
        <dbReference type="ChEBI" id="CHEBI:29105"/>
        <label>2</label>
    </ligand>
</feature>
<keyword evidence="8 17" id="KW-0378">Hydrolase</keyword>
<keyword evidence="10 15" id="KW-0460">Magnesium</keyword>
<comment type="cofactor">
    <cofactor evidence="15">
        <name>Mg(2+)</name>
        <dbReference type="ChEBI" id="CHEBI:18420"/>
    </cofactor>
    <text evidence="15">Binds 1 Mg(2+) ion.</text>
</comment>
<evidence type="ECO:0000256" key="13">
    <source>
        <dbReference type="ARBA" id="ARBA00023288"/>
    </source>
</evidence>
<evidence type="ECO:0000256" key="9">
    <source>
        <dbReference type="ARBA" id="ARBA00022833"/>
    </source>
</evidence>
<feature type="binding site" evidence="15">
    <location>
        <position position="458"/>
    </location>
    <ligand>
        <name>Zn(2+)</name>
        <dbReference type="ChEBI" id="CHEBI:29105"/>
        <label>2</label>
    </ligand>
</feature>
<comment type="similarity">
    <text evidence="2 16">Belongs to the alkaline phosphatase family.</text>
</comment>
<evidence type="ECO:0000256" key="16">
    <source>
        <dbReference type="RuleBase" id="RU003946"/>
    </source>
</evidence>
<dbReference type="GO" id="GO:0046872">
    <property type="term" value="F:metal ion binding"/>
    <property type="evidence" value="ECO:0007669"/>
    <property type="project" value="UniProtKB-KW"/>
</dbReference>
<comment type="catalytic activity">
    <reaction evidence="17">
        <text>a phosphate monoester + H2O = an alcohol + phosphate</text>
        <dbReference type="Rhea" id="RHEA:15017"/>
        <dbReference type="ChEBI" id="CHEBI:15377"/>
        <dbReference type="ChEBI" id="CHEBI:30879"/>
        <dbReference type="ChEBI" id="CHEBI:43474"/>
        <dbReference type="ChEBI" id="CHEBI:67140"/>
        <dbReference type="EC" id="3.1.3.1"/>
    </reaction>
</comment>
<feature type="binding site" evidence="15">
    <location>
        <position position="41"/>
    </location>
    <ligand>
        <name>Zn(2+)</name>
        <dbReference type="ChEBI" id="CHEBI:29105"/>
        <label>2</label>
    </ligand>
</feature>
<dbReference type="GO" id="GO:0098552">
    <property type="term" value="C:side of membrane"/>
    <property type="evidence" value="ECO:0007669"/>
    <property type="project" value="UniProtKB-KW"/>
</dbReference>
<dbReference type="SMART" id="SM00098">
    <property type="entry name" value="alkPPc"/>
    <property type="match status" value="1"/>
</dbReference>
<dbReference type="PANTHER" id="PTHR11596">
    <property type="entry name" value="ALKALINE PHOSPHATASE"/>
    <property type="match status" value="1"/>
</dbReference>